<dbReference type="AlphaFoldDB" id="A0A0U9HCE1"/>
<evidence type="ECO:0000256" key="9">
    <source>
        <dbReference type="RuleBase" id="RU362011"/>
    </source>
</evidence>
<feature type="transmembrane region" description="Helical" evidence="9">
    <location>
        <begin position="383"/>
        <end position="405"/>
    </location>
</feature>
<keyword evidence="3 9" id="KW-0813">Transport</keyword>
<feature type="domain" description="CBS" evidence="10">
    <location>
        <begin position="197"/>
        <end position="253"/>
    </location>
</feature>
<dbReference type="OrthoDB" id="9790355at2"/>
<evidence type="ECO:0000256" key="8">
    <source>
        <dbReference type="PROSITE-ProRule" id="PRU00703"/>
    </source>
</evidence>
<evidence type="ECO:0000256" key="3">
    <source>
        <dbReference type="ARBA" id="ARBA00022448"/>
    </source>
</evidence>
<dbReference type="Gene3D" id="1.10.357.20">
    <property type="entry name" value="SLC41 divalent cation transporters, integral membrane domain"/>
    <property type="match status" value="1"/>
</dbReference>
<name>A0A0U9HCE1_9FIRM</name>
<dbReference type="Proteomes" id="UP000062160">
    <property type="component" value="Unassembled WGS sequence"/>
</dbReference>
<comment type="caution">
    <text evidence="9">Lacks conserved residue(s) required for the propagation of feature annotation.</text>
</comment>
<feature type="transmembrane region" description="Helical" evidence="9">
    <location>
        <begin position="356"/>
        <end position="377"/>
    </location>
</feature>
<evidence type="ECO:0000259" key="10">
    <source>
        <dbReference type="PROSITE" id="PS51371"/>
    </source>
</evidence>
<dbReference type="Pfam" id="PF00571">
    <property type="entry name" value="CBS"/>
    <property type="match status" value="2"/>
</dbReference>
<keyword evidence="6 9" id="KW-1133">Transmembrane helix</keyword>
<dbReference type="SUPFAM" id="SSF158791">
    <property type="entry name" value="MgtE N-terminal domain-like"/>
    <property type="match status" value="1"/>
</dbReference>
<dbReference type="InterPro" id="IPR038076">
    <property type="entry name" value="MgtE_N_sf"/>
</dbReference>
<keyword evidence="12" id="KW-1185">Reference proteome</keyword>
<dbReference type="GO" id="GO:0015095">
    <property type="term" value="F:magnesium ion transmembrane transporter activity"/>
    <property type="evidence" value="ECO:0007669"/>
    <property type="project" value="UniProtKB-UniRule"/>
</dbReference>
<gene>
    <name evidence="11" type="ORF">TSYNT_5285</name>
</gene>
<dbReference type="InterPro" id="IPR006669">
    <property type="entry name" value="MgtE_transporter"/>
</dbReference>
<dbReference type="SMART" id="SM00116">
    <property type="entry name" value="CBS"/>
    <property type="match status" value="2"/>
</dbReference>
<evidence type="ECO:0000256" key="4">
    <source>
        <dbReference type="ARBA" id="ARBA00022692"/>
    </source>
</evidence>
<evidence type="ECO:0000256" key="6">
    <source>
        <dbReference type="ARBA" id="ARBA00022989"/>
    </source>
</evidence>
<dbReference type="InterPro" id="IPR006668">
    <property type="entry name" value="Mg_transptr_MgtE_intracell_dom"/>
</dbReference>
<feature type="domain" description="CBS" evidence="10">
    <location>
        <begin position="133"/>
        <end position="195"/>
    </location>
</feature>
<proteinExistence type="inferred from homology"/>
<dbReference type="GO" id="GO:0046872">
    <property type="term" value="F:metal ion binding"/>
    <property type="evidence" value="ECO:0007669"/>
    <property type="project" value="UniProtKB-KW"/>
</dbReference>
<comment type="subcellular location">
    <subcellularLocation>
        <location evidence="9">Cell membrane</location>
        <topology evidence="9">Multi-pass membrane protein</topology>
    </subcellularLocation>
    <subcellularLocation>
        <location evidence="1">Membrane</location>
        <topology evidence="1">Multi-pass membrane protein</topology>
    </subcellularLocation>
</comment>
<dbReference type="InterPro" id="IPR006667">
    <property type="entry name" value="SLC41_membr_dom"/>
</dbReference>
<dbReference type="Gene3D" id="1.25.60.10">
    <property type="entry name" value="MgtE N-terminal domain-like"/>
    <property type="match status" value="1"/>
</dbReference>
<keyword evidence="9" id="KW-0479">Metal-binding</keyword>
<dbReference type="PANTHER" id="PTHR43773:SF1">
    <property type="entry name" value="MAGNESIUM TRANSPORTER MGTE"/>
    <property type="match status" value="1"/>
</dbReference>
<sequence length="446" mass="49064">MIEIEKIYGIINEGDIDKLKNELKNYHPVDIAELLDELLPEQCITLFGALEFDDAVQVLEEIDTDKRYFILTNIDPDYASKLISEMSSDILADFLGELKNGERKKILSLMKEEDKKELKNLLAYDEDTAGGRMTTDYIAFPQHLKAKDVLDRLAEIAPDAETIYYLYVIDSQGKLVGVISLRDLILAPEDAPIKEFMKTDVKKINVSAPQEEAAQMIQKYGLLALPVVDDNDVLLGIVTVDDAMTVTEEETTEDILKFSGSDIDKTINFEEISPWSRAKRRLPWILVAIAGEIISGRVINNFSEALQTIVALSFFIPVLMDMGGNVGTQSAAIVIRGLATGTLTTASMIKNILREAVIGAILGLINGLVVAAVTYVWQGEILLGVTVGIAMAINLTIAAALGTFMPLFWHKMGRDPAVASGPFVTTLLDVLGLFIYFSTAAKILKL</sequence>
<dbReference type="STRING" id="224999.GCA_001485475_00439"/>
<feature type="transmembrane region" description="Helical" evidence="9">
    <location>
        <begin position="417"/>
        <end position="437"/>
    </location>
</feature>
<organism evidence="11">
    <name type="scientific">Tepidanaerobacter syntrophicus</name>
    <dbReference type="NCBI Taxonomy" id="224999"/>
    <lineage>
        <taxon>Bacteria</taxon>
        <taxon>Bacillati</taxon>
        <taxon>Bacillota</taxon>
        <taxon>Clostridia</taxon>
        <taxon>Thermosediminibacterales</taxon>
        <taxon>Tepidanaerobacteraceae</taxon>
        <taxon>Tepidanaerobacter</taxon>
    </lineage>
</organism>
<evidence type="ECO:0000256" key="1">
    <source>
        <dbReference type="ARBA" id="ARBA00004141"/>
    </source>
</evidence>
<evidence type="ECO:0000256" key="2">
    <source>
        <dbReference type="ARBA" id="ARBA00009749"/>
    </source>
</evidence>
<keyword evidence="7 9" id="KW-0472">Membrane</keyword>
<dbReference type="GO" id="GO:0005886">
    <property type="term" value="C:plasma membrane"/>
    <property type="evidence" value="ECO:0007669"/>
    <property type="project" value="UniProtKB-SubCell"/>
</dbReference>
<evidence type="ECO:0000256" key="5">
    <source>
        <dbReference type="ARBA" id="ARBA00022842"/>
    </source>
</evidence>
<keyword evidence="8" id="KW-0129">CBS domain</keyword>
<keyword evidence="9" id="KW-1003">Cell membrane</keyword>
<dbReference type="InterPro" id="IPR000644">
    <property type="entry name" value="CBS_dom"/>
</dbReference>
<dbReference type="PROSITE" id="PS51371">
    <property type="entry name" value="CBS"/>
    <property type="match status" value="2"/>
</dbReference>
<dbReference type="EMBL" id="DF976999">
    <property type="protein sequence ID" value="GAQ24457.1"/>
    <property type="molecule type" value="Genomic_DNA"/>
</dbReference>
<evidence type="ECO:0000313" key="11">
    <source>
        <dbReference type="EMBL" id="GAQ24457.1"/>
    </source>
</evidence>
<dbReference type="SMART" id="SM00924">
    <property type="entry name" value="MgtE_N"/>
    <property type="match status" value="1"/>
</dbReference>
<keyword evidence="5 9" id="KW-0460">Magnesium</keyword>
<accession>A0A0U9HCE1</accession>
<dbReference type="PANTHER" id="PTHR43773">
    <property type="entry name" value="MAGNESIUM TRANSPORTER MGTE"/>
    <property type="match status" value="1"/>
</dbReference>
<dbReference type="CDD" id="cd04606">
    <property type="entry name" value="CBS_pair_Mg_transporter"/>
    <property type="match status" value="1"/>
</dbReference>
<dbReference type="RefSeq" id="WP_059031524.1">
    <property type="nucleotide sequence ID" value="NZ_BSDN01000001.1"/>
</dbReference>
<protein>
    <recommendedName>
        <fullName evidence="9">Magnesium transporter MgtE</fullName>
    </recommendedName>
</protein>
<comment type="similarity">
    <text evidence="2 9">Belongs to the SLC41A transporter family.</text>
</comment>
<evidence type="ECO:0000313" key="12">
    <source>
        <dbReference type="Proteomes" id="UP000062160"/>
    </source>
</evidence>
<dbReference type="SUPFAM" id="SSF161093">
    <property type="entry name" value="MgtE membrane domain-like"/>
    <property type="match status" value="1"/>
</dbReference>
<dbReference type="Pfam" id="PF01769">
    <property type="entry name" value="MgtE"/>
    <property type="match status" value="1"/>
</dbReference>
<dbReference type="Pfam" id="PF03448">
    <property type="entry name" value="MgtE_N"/>
    <property type="match status" value="1"/>
</dbReference>
<comment type="subunit">
    <text evidence="9">Homodimer.</text>
</comment>
<dbReference type="Gene3D" id="3.10.580.10">
    <property type="entry name" value="CBS-domain"/>
    <property type="match status" value="1"/>
</dbReference>
<comment type="function">
    <text evidence="9">Acts as a magnesium transporter.</text>
</comment>
<dbReference type="NCBIfam" id="TIGR00400">
    <property type="entry name" value="mgtE"/>
    <property type="match status" value="1"/>
</dbReference>
<dbReference type="InterPro" id="IPR036739">
    <property type="entry name" value="SLC41_membr_dom_sf"/>
</dbReference>
<reference evidence="11" key="1">
    <citation type="journal article" date="2016" name="Genome Announc.">
        <title>Draft Genome Sequence of the Syntrophic Lactate-Degrading Bacterium Tepidanaerobacter syntrophicus JLT.</title>
        <authorList>
            <person name="Matsuura N."/>
            <person name="Ohashi A."/>
            <person name="Tourlousse D.M."/>
            <person name="Sekiguchi Y."/>
        </authorList>
    </citation>
    <scope>NUCLEOTIDE SEQUENCE [LARGE SCALE GENOMIC DNA]</scope>
    <source>
        <strain evidence="11">JL</strain>
    </source>
</reference>
<dbReference type="InterPro" id="IPR046342">
    <property type="entry name" value="CBS_dom_sf"/>
</dbReference>
<keyword evidence="4 9" id="KW-0812">Transmembrane</keyword>
<evidence type="ECO:0000256" key="7">
    <source>
        <dbReference type="ARBA" id="ARBA00023136"/>
    </source>
</evidence>
<dbReference type="SUPFAM" id="SSF54631">
    <property type="entry name" value="CBS-domain pair"/>
    <property type="match status" value="1"/>
</dbReference>